<dbReference type="AlphaFoldDB" id="A0A2N5C849"/>
<evidence type="ECO:0000313" key="1">
    <source>
        <dbReference type="EMBL" id="PLP98395.1"/>
    </source>
</evidence>
<dbReference type="OrthoDB" id="7067800at2"/>
<dbReference type="PANTHER" id="PTHR34861:SF10">
    <property type="entry name" value="CYCLASE"/>
    <property type="match status" value="1"/>
</dbReference>
<evidence type="ECO:0000313" key="2">
    <source>
        <dbReference type="Proteomes" id="UP000234341"/>
    </source>
</evidence>
<dbReference type="Proteomes" id="UP000234341">
    <property type="component" value="Unassembled WGS sequence"/>
</dbReference>
<sequence length="338" mass="35889">MAANPRWKHRPEGSNWGDFGPDDQLGRLNLIGPAQVLAAVREVRVGLTFSLSLPLDVPRAGVLNPRRRPPVLHPSEKDGQRVFNRPMAGDIPGATDVISDDHVTLSPQYSTQWDALGHVNCLFDADGDGQAETVGYNGYSVGTGSAADGTFIGAQALSIAPMAARGIQGRGTLVDVHRHFGPARCAVGYDDLMRVIEADGVDVQRGDILCVHTGLADMALQLSAADDHTGLRNACAVLDGTDARLLRWIDEAGIAAIAADNHAVEERRHALPPGTTGPLLPLHELCLVKLGIPLGEMWHLTPLAAWLHQAGRASFLLTAPPMHLPRAVGSPANPIATV</sequence>
<dbReference type="InterPro" id="IPR037175">
    <property type="entry name" value="KFase_sf"/>
</dbReference>
<gene>
    <name evidence="1" type="ORF">CYJ10_22510</name>
</gene>
<protein>
    <submittedName>
        <fullName evidence="1">Cyclase</fullName>
    </submittedName>
</protein>
<dbReference type="Pfam" id="PF04199">
    <property type="entry name" value="Cyclase"/>
    <property type="match status" value="1"/>
</dbReference>
<dbReference type="InterPro" id="IPR007325">
    <property type="entry name" value="KFase/CYL"/>
</dbReference>
<dbReference type="GO" id="GO:0019441">
    <property type="term" value="P:L-tryptophan catabolic process to kynurenine"/>
    <property type="evidence" value="ECO:0007669"/>
    <property type="project" value="InterPro"/>
</dbReference>
<organism evidence="1 2">
    <name type="scientific">Cupriavidus pauculus</name>
    <dbReference type="NCBI Taxonomy" id="82633"/>
    <lineage>
        <taxon>Bacteria</taxon>
        <taxon>Pseudomonadati</taxon>
        <taxon>Pseudomonadota</taxon>
        <taxon>Betaproteobacteria</taxon>
        <taxon>Burkholderiales</taxon>
        <taxon>Burkholderiaceae</taxon>
        <taxon>Cupriavidus</taxon>
    </lineage>
</organism>
<dbReference type="PANTHER" id="PTHR34861">
    <property type="match status" value="1"/>
</dbReference>
<dbReference type="Gene3D" id="3.50.30.50">
    <property type="entry name" value="Putative cyclase"/>
    <property type="match status" value="1"/>
</dbReference>
<name>A0A2N5C849_9BURK</name>
<dbReference type="SUPFAM" id="SSF102198">
    <property type="entry name" value="Putative cyclase"/>
    <property type="match status" value="1"/>
</dbReference>
<proteinExistence type="predicted"/>
<dbReference type="GO" id="GO:0004061">
    <property type="term" value="F:arylformamidase activity"/>
    <property type="evidence" value="ECO:0007669"/>
    <property type="project" value="InterPro"/>
</dbReference>
<comment type="caution">
    <text evidence="1">The sequence shown here is derived from an EMBL/GenBank/DDBJ whole genome shotgun (WGS) entry which is preliminary data.</text>
</comment>
<accession>A0A2N5C849</accession>
<dbReference type="EMBL" id="PJRP01000012">
    <property type="protein sequence ID" value="PLP98395.1"/>
    <property type="molecule type" value="Genomic_DNA"/>
</dbReference>
<dbReference type="RefSeq" id="WP_101683784.1">
    <property type="nucleotide sequence ID" value="NZ_PJRP01000012.1"/>
</dbReference>
<reference evidence="1 2" key="1">
    <citation type="submission" date="2017-12" db="EMBL/GenBank/DDBJ databases">
        <title>Genome sequence of the active heterotrophic nitrifier-denitrifier, Cupriavidus pauculus UM1.</title>
        <authorList>
            <person name="Putonti C."/>
            <person name="Castignetti D."/>
        </authorList>
    </citation>
    <scope>NUCLEOTIDE SEQUENCE [LARGE SCALE GENOMIC DNA]</scope>
    <source>
        <strain evidence="1 2">UM1</strain>
    </source>
</reference>